<gene>
    <name evidence="6" type="ORF">GS4_23_00370</name>
</gene>
<dbReference type="SUPFAM" id="SSF46689">
    <property type="entry name" value="Homeodomain-like"/>
    <property type="match status" value="1"/>
</dbReference>
<dbReference type="Gene3D" id="1.10.357.10">
    <property type="entry name" value="Tetracycline Repressor, domain 2"/>
    <property type="match status" value="1"/>
</dbReference>
<dbReference type="RefSeq" id="WP_007622107.1">
    <property type="nucleotide sequence ID" value="NZ_BANX01000023.1"/>
</dbReference>
<dbReference type="AlphaFoldDB" id="M0QP72"/>
<keyword evidence="2 4" id="KW-0238">DNA-binding</keyword>
<evidence type="ECO:0000256" key="3">
    <source>
        <dbReference type="ARBA" id="ARBA00023163"/>
    </source>
</evidence>
<keyword evidence="1" id="KW-0805">Transcription regulation</keyword>
<dbReference type="PRINTS" id="PR00455">
    <property type="entry name" value="HTHTETR"/>
</dbReference>
<dbReference type="OrthoDB" id="5242390at2"/>
<reference evidence="6 7" key="1">
    <citation type="submission" date="2013-01" db="EMBL/GenBank/DDBJ databases">
        <title>Whole genome shotgun sequence of Gordonia soli NBRC 108243.</title>
        <authorList>
            <person name="Isaki-Nakamura S."/>
            <person name="Hosoyama A."/>
            <person name="Tsuchikane K."/>
            <person name="Ando Y."/>
            <person name="Baba S."/>
            <person name="Ohji S."/>
            <person name="Hamada M."/>
            <person name="Tamura T."/>
            <person name="Yamazoe A."/>
            <person name="Yamazaki S."/>
            <person name="Fujita N."/>
        </authorList>
    </citation>
    <scope>NUCLEOTIDE SEQUENCE [LARGE SCALE GENOMIC DNA]</scope>
    <source>
        <strain evidence="6 7">NBRC 108243</strain>
    </source>
</reference>
<evidence type="ECO:0000256" key="1">
    <source>
        <dbReference type="ARBA" id="ARBA00023015"/>
    </source>
</evidence>
<evidence type="ECO:0000256" key="4">
    <source>
        <dbReference type="PROSITE-ProRule" id="PRU00335"/>
    </source>
</evidence>
<dbReference type="Proteomes" id="UP000011666">
    <property type="component" value="Unassembled WGS sequence"/>
</dbReference>
<evidence type="ECO:0000313" key="6">
    <source>
        <dbReference type="EMBL" id="GAC69242.1"/>
    </source>
</evidence>
<proteinExistence type="predicted"/>
<feature type="domain" description="HTH tetR-type" evidence="5">
    <location>
        <begin position="10"/>
        <end position="70"/>
    </location>
</feature>
<dbReference type="PANTHER" id="PTHR30055">
    <property type="entry name" value="HTH-TYPE TRANSCRIPTIONAL REGULATOR RUTR"/>
    <property type="match status" value="1"/>
</dbReference>
<evidence type="ECO:0000256" key="2">
    <source>
        <dbReference type="ARBA" id="ARBA00023125"/>
    </source>
</evidence>
<protein>
    <submittedName>
        <fullName evidence="6">Putative TetR family transcriptional regulator</fullName>
    </submittedName>
</protein>
<keyword evidence="3" id="KW-0804">Transcription</keyword>
<dbReference type="PROSITE" id="PS50977">
    <property type="entry name" value="HTH_TETR_2"/>
    <property type="match status" value="1"/>
</dbReference>
<sequence length="191" mass="20751">MRTVDPIRHAQRRDAILDAAATAFATKGFDPTTVKDICAAAGIGSGTLFHYFADKRAILHAIIGRDADRQTVALGGIDRSDPTQLLWDTVDLLTADLTDPFAGGMVACLLPQLMVDEQLASRMLAMDAETGTVLADAIRRLDTDVDPQVGATWIGQFVDGLYLRCGDDGFDVDRELSMLRLVIERFLGLAR</sequence>
<dbReference type="InterPro" id="IPR009057">
    <property type="entry name" value="Homeodomain-like_sf"/>
</dbReference>
<dbReference type="GO" id="GO:0000976">
    <property type="term" value="F:transcription cis-regulatory region binding"/>
    <property type="evidence" value="ECO:0007669"/>
    <property type="project" value="TreeGrafter"/>
</dbReference>
<accession>M0QP72</accession>
<name>M0QP72_9ACTN</name>
<dbReference type="InterPro" id="IPR001647">
    <property type="entry name" value="HTH_TetR"/>
</dbReference>
<dbReference type="Pfam" id="PF00440">
    <property type="entry name" value="TetR_N"/>
    <property type="match status" value="1"/>
</dbReference>
<comment type="caution">
    <text evidence="6">The sequence shown here is derived from an EMBL/GenBank/DDBJ whole genome shotgun (WGS) entry which is preliminary data.</text>
</comment>
<dbReference type="InterPro" id="IPR050109">
    <property type="entry name" value="HTH-type_TetR-like_transc_reg"/>
</dbReference>
<dbReference type="InterPro" id="IPR036271">
    <property type="entry name" value="Tet_transcr_reg_TetR-rel_C_sf"/>
</dbReference>
<feature type="DNA-binding region" description="H-T-H motif" evidence="4">
    <location>
        <begin position="33"/>
        <end position="52"/>
    </location>
</feature>
<dbReference type="PANTHER" id="PTHR30055:SF234">
    <property type="entry name" value="HTH-TYPE TRANSCRIPTIONAL REGULATOR BETI"/>
    <property type="match status" value="1"/>
</dbReference>
<dbReference type="PROSITE" id="PS01081">
    <property type="entry name" value="HTH_TETR_1"/>
    <property type="match status" value="1"/>
</dbReference>
<evidence type="ECO:0000259" key="5">
    <source>
        <dbReference type="PROSITE" id="PS50977"/>
    </source>
</evidence>
<dbReference type="InterPro" id="IPR023772">
    <property type="entry name" value="DNA-bd_HTH_TetR-type_CS"/>
</dbReference>
<dbReference type="GO" id="GO:0003700">
    <property type="term" value="F:DNA-binding transcription factor activity"/>
    <property type="evidence" value="ECO:0007669"/>
    <property type="project" value="TreeGrafter"/>
</dbReference>
<keyword evidence="7" id="KW-1185">Reference proteome</keyword>
<evidence type="ECO:0000313" key="7">
    <source>
        <dbReference type="Proteomes" id="UP000011666"/>
    </source>
</evidence>
<dbReference type="eggNOG" id="COG1309">
    <property type="taxonomic scope" value="Bacteria"/>
</dbReference>
<dbReference type="SUPFAM" id="SSF48498">
    <property type="entry name" value="Tetracyclin repressor-like, C-terminal domain"/>
    <property type="match status" value="1"/>
</dbReference>
<organism evidence="6 7">
    <name type="scientific">Gordonia soli NBRC 108243</name>
    <dbReference type="NCBI Taxonomy" id="1223545"/>
    <lineage>
        <taxon>Bacteria</taxon>
        <taxon>Bacillati</taxon>
        <taxon>Actinomycetota</taxon>
        <taxon>Actinomycetes</taxon>
        <taxon>Mycobacteriales</taxon>
        <taxon>Gordoniaceae</taxon>
        <taxon>Gordonia</taxon>
    </lineage>
</organism>
<dbReference type="STRING" id="1223545.GS4_23_00370"/>
<dbReference type="EMBL" id="BANX01000023">
    <property type="protein sequence ID" value="GAC69242.1"/>
    <property type="molecule type" value="Genomic_DNA"/>
</dbReference>